<evidence type="ECO:0000259" key="2">
    <source>
        <dbReference type="Pfam" id="PF13086"/>
    </source>
</evidence>
<dbReference type="InterPro" id="IPR049468">
    <property type="entry name" value="Restrct_endonuc-II-like_dom"/>
</dbReference>
<dbReference type="Pfam" id="PF18741">
    <property type="entry name" value="MTES_1575"/>
    <property type="match status" value="1"/>
</dbReference>
<dbReference type="CDD" id="cd18808">
    <property type="entry name" value="SF1_C_Upf1"/>
    <property type="match status" value="1"/>
</dbReference>
<dbReference type="GO" id="GO:0004386">
    <property type="term" value="F:helicase activity"/>
    <property type="evidence" value="ECO:0007669"/>
    <property type="project" value="UniProtKB-KW"/>
</dbReference>
<keyword evidence="5" id="KW-0067">ATP-binding</keyword>
<dbReference type="Gene3D" id="3.40.50.300">
    <property type="entry name" value="P-loop containing nucleotide triphosphate hydrolases"/>
    <property type="match status" value="3"/>
</dbReference>
<evidence type="ECO:0000259" key="1">
    <source>
        <dbReference type="Pfam" id="PF11784"/>
    </source>
</evidence>
<dbReference type="PANTHER" id="PTHR10887:SF530">
    <property type="entry name" value="SUPERFAMILY I DNA HELICASES"/>
    <property type="match status" value="1"/>
</dbReference>
<sequence length="1939" mass="221633">MEQVIHCEYEYDKKVSFALQQNHVPVIKFLAIKNASIHTLNDIKIEIIANPNFSDSYSMNIEELDAGEIIEVHPDLFLSFDFLSSLDEEVTGHLQLKITSGEQELYKEYLPIDILSFDSWPGSSVLPEIIASFITPNRPFIMEIVKQASEILEKNTGNNAMDGYQSGDPNRALAQLSAIFSAIQSHQIAYANPPASFEQEGQKIRFPDMIKQHKLATCLDSTLLFAACAEAIGLHPIVVFLQGHAFPAFWLKEYCSSESFQDDKSILTKNMASGISELIVVESTLLTNMDATFKSAVQSAKNSLDKQDSFHYFIDVRRARIGQVKPFSLKIDKGAMIKGAAEVEGPVKPNKNYGVEQLDIIPDNESDSNELGQQEDKVTYWQNRLIDMSLRNNLLNFRLHTQGIPVVSSDLAQTEDILAMGKKVFIEPLPNEWRNKARDFRDQKELLQSQILQEDMQNNRLRSTLTDTKLEKELVKLYRKAKNTLEESGANSLFVALGFLKWYDPKSQTQERFAPILLLPVDLVRMSAKKGYYIRARDEEVQINISLIEYLKQKFGIDASRLYDIPIDDHGADVKKVLTTMRRLIMPMKNWDVQENASISVFSFSKFVMWNDLVNHSEKLKENKVVKSLVEGNYVGEVNEAMTEPLTTEKDEEETLYTPLSSDSTQTEAILATGGDNSFVLHGPPGSGKSQTITNMISHALATGKTVLFVAEKMAALSVVQKRLADIGLGDFCLEVYSNKGQKKDILAQLETSFEAQQRTKGTEWGSKYEEITELKKELNQYVQDLHKPTTIGQSIFEMIEVYSDMKTATNTIEFNREKVKNMDEVTFRKSKQLIEDIAIAGEACGDLGKNVWTGIKQTDYSLKLHDDLKKELTAIEEKSQHLLEIENDLEKLGLTSKKKDHPWYKFVHTIILSLQNRPKVNFALLGEENFDKTKKKILEVISNGQKRDEKTKIIEERFDKSIIKMDTESLLQELRLAENSWFFKKLLGKNKITKELKKYLKAKDKIGSDELETIIASVQDIQEKQKTLDDNDQQMKIHFPNLWHETEGQWTDIETAVEWLTSTRSIIEEFNGSQSYLAGVAQALQDNNQLLTTSEMKEQIETYTTTYETIMKSWETIEKELVATDFHEPQQSDWVNFAREKASRLINSLPQLKDNCNLSRVVQEAETFGLGHVTAPYLRGEINHKELLSSYLYGVYRIRIDEEITSNESLAQFTRASFENKLKKFNELDDEISELTKLEVYVKLMERVPNLMNNAIKSSEPGILLKAIKSKGRGIALRQLFERIPNLLPKIKPCMLMSPLSVAQYLDPSSSKFDLVIFDEASQLPTSEAIGAMARGKNVVVVGDPKQLPPTSFFSSQQQTEDDFDLQDLESVLDDSLSIRMPQKHLRWHYRSEHESLISFSNNHFYENKLVTFPSIDDIVSRVSFRNVGGTYDRGKTRSNKIEAEVIVEEIFSRLKDPLKQHESIGIVTFSQVQQTLIEDMIDERLKQDATLEKYFTDEVQEPVFVKNLENVQGDERDVILFTVGYGPDETGHMTLNFGPLNRDGGWRRLNVAVSRAKKEMVIIASMEPDQINLSRTKAEGVHSLRAFMEFAKRGNEPLLLENRIKNGRPNSSSIIPIIQKALQEQGYQVDTNVGSSEFKVDLAVVDKKREGNYIAAVQIDGHRYANRSTTRDRNKLTDTMLDRLGWHIIKVWSIEWWHNEKEQIDNLLAQLKEFENNSFEKVKPKVPVSKNKQESFQEKISSLIIPEAEKESKEDYYEPALLEDVNMDNDSFYTVEGMPTIRAQIKQIIEQEAPVSFSQLTKSITNSWGFSRSGAKLEKVINDSVKGMMLYETTDKKGKFLWKDEEQFKTYNEFRIKDRYRRALQDISKTEYANGILKIMHTSLRLPKQDLTREIARQLGYNRTSNKLESYMQEAIDLAVDKGLITEDEEGNVEINN</sequence>
<dbReference type="EMBL" id="FNKD01000003">
    <property type="protein sequence ID" value="SDQ91835.1"/>
    <property type="molecule type" value="Genomic_DNA"/>
</dbReference>
<keyword evidence="5" id="KW-0547">Nucleotide-binding</keyword>
<keyword evidence="6" id="KW-1185">Reference proteome</keyword>
<dbReference type="PANTHER" id="PTHR10887">
    <property type="entry name" value="DNA2/NAM7 HELICASE FAMILY"/>
    <property type="match status" value="1"/>
</dbReference>
<proteinExistence type="predicted"/>
<feature type="domain" description="DNA2/NAM7 helicase-like C-terminal" evidence="3">
    <location>
        <begin position="1382"/>
        <end position="1568"/>
    </location>
</feature>
<dbReference type="STRING" id="553311.SAMN05216231_3033"/>
<reference evidence="5 6" key="1">
    <citation type="submission" date="2016-10" db="EMBL/GenBank/DDBJ databases">
        <authorList>
            <person name="de Groot N.N."/>
        </authorList>
    </citation>
    <scope>NUCLEOTIDE SEQUENCE [LARGE SCALE GENOMIC DNA]</scope>
    <source>
        <strain evidence="5 6">CGMCC 1.10449</strain>
    </source>
</reference>
<dbReference type="Pfam" id="PF13086">
    <property type="entry name" value="AAA_11"/>
    <property type="match status" value="2"/>
</dbReference>
<dbReference type="Proteomes" id="UP000199444">
    <property type="component" value="Unassembled WGS sequence"/>
</dbReference>
<evidence type="ECO:0000313" key="5">
    <source>
        <dbReference type="EMBL" id="SDQ91835.1"/>
    </source>
</evidence>
<keyword evidence="5" id="KW-0347">Helicase</keyword>
<organism evidence="5 6">
    <name type="scientific">Virgibacillus salinus</name>
    <dbReference type="NCBI Taxonomy" id="553311"/>
    <lineage>
        <taxon>Bacteria</taxon>
        <taxon>Bacillati</taxon>
        <taxon>Bacillota</taxon>
        <taxon>Bacilli</taxon>
        <taxon>Bacillales</taxon>
        <taxon>Bacillaceae</taxon>
        <taxon>Virgibacillus</taxon>
    </lineage>
</organism>
<name>A0A1H1ESV0_9BACI</name>
<dbReference type="FunFam" id="3.40.50.300:FF:002063">
    <property type="entry name" value="DNA helicase related protein"/>
    <property type="match status" value="1"/>
</dbReference>
<feature type="domain" description="DNA2/NAM7 helicase helicase" evidence="2">
    <location>
        <begin position="663"/>
        <end position="822"/>
    </location>
</feature>
<dbReference type="InterPro" id="IPR041679">
    <property type="entry name" value="DNA2/NAM7-like_C"/>
</dbReference>
<dbReference type="InterPro" id="IPR027417">
    <property type="entry name" value="P-loop_NTPase"/>
</dbReference>
<evidence type="ECO:0000313" key="6">
    <source>
        <dbReference type="Proteomes" id="UP000199444"/>
    </source>
</evidence>
<dbReference type="SUPFAM" id="SSF52980">
    <property type="entry name" value="Restriction endonuclease-like"/>
    <property type="match status" value="1"/>
</dbReference>
<dbReference type="RefSeq" id="WP_092493790.1">
    <property type="nucleotide sequence ID" value="NZ_FNKD01000003.1"/>
</dbReference>
<dbReference type="InterPro" id="IPR021754">
    <property type="entry name" value="DUF3320"/>
</dbReference>
<feature type="domain" description="DUF3320" evidence="1">
    <location>
        <begin position="1772"/>
        <end position="1820"/>
    </location>
</feature>
<dbReference type="InterPro" id="IPR011335">
    <property type="entry name" value="Restrct_endonuc-II-like"/>
</dbReference>
<dbReference type="Pfam" id="PF11784">
    <property type="entry name" value="DUF3320"/>
    <property type="match status" value="1"/>
</dbReference>
<keyword evidence="5" id="KW-0378">Hydrolase</keyword>
<dbReference type="InterPro" id="IPR047187">
    <property type="entry name" value="SF1_C_Upf1"/>
</dbReference>
<dbReference type="SUPFAM" id="SSF52540">
    <property type="entry name" value="P-loop containing nucleoside triphosphate hydrolases"/>
    <property type="match status" value="1"/>
</dbReference>
<dbReference type="InterPro" id="IPR045055">
    <property type="entry name" value="DNA2/NAM7-like"/>
</dbReference>
<accession>A0A1H1ESV0</accession>
<evidence type="ECO:0000259" key="3">
    <source>
        <dbReference type="Pfam" id="PF13087"/>
    </source>
</evidence>
<feature type="domain" description="DNA2/NAM7 helicase helicase" evidence="2">
    <location>
        <begin position="1310"/>
        <end position="1353"/>
    </location>
</feature>
<dbReference type="InterPro" id="IPR025103">
    <property type="entry name" value="DUF4011"/>
</dbReference>
<dbReference type="Gene3D" id="3.40.960.10">
    <property type="entry name" value="VSR Endonuclease"/>
    <property type="match status" value="1"/>
</dbReference>
<dbReference type="Pfam" id="PF13087">
    <property type="entry name" value="AAA_12"/>
    <property type="match status" value="1"/>
</dbReference>
<protein>
    <submittedName>
        <fullName evidence="5">Superfamily I DNA and/or RNA helicase</fullName>
    </submittedName>
</protein>
<gene>
    <name evidence="5" type="ORF">SAMN05216231_3033</name>
</gene>
<dbReference type="Pfam" id="PF13195">
    <property type="entry name" value="DUF4011"/>
    <property type="match status" value="1"/>
</dbReference>
<dbReference type="InterPro" id="IPR041677">
    <property type="entry name" value="DNA2/NAM7_AAA_11"/>
</dbReference>
<feature type="domain" description="Restriction endonuclease type II-like" evidence="4">
    <location>
        <begin position="1620"/>
        <end position="1713"/>
    </location>
</feature>
<evidence type="ECO:0000259" key="4">
    <source>
        <dbReference type="Pfam" id="PF18741"/>
    </source>
</evidence>